<dbReference type="InterPro" id="IPR013762">
    <property type="entry name" value="Integrase-like_cat_sf"/>
</dbReference>
<dbReference type="PROSITE" id="PS51898">
    <property type="entry name" value="TYR_RECOMBINASE"/>
    <property type="match status" value="1"/>
</dbReference>
<dbReference type="InterPro" id="IPR011010">
    <property type="entry name" value="DNA_brk_join_enz"/>
</dbReference>
<sequence>MTNSEVNYRHHAMSLEHYQRIVEYIGRWHLNIIDGQEKSYRYLLTEFILLLANTGLRFSEARSLRWKDVNIVDTPESPMTQEALVVEIDIVNSISGSRYLVGCGGGIITRIKQLSNFTAQNDYVFANDSAEKIESDIYFKLWQEVLVGAGLKQAERQYEYCSLRYSYANWRLYAGVDVDLISQVMGITVETIRKRYGHINLQYRSAAAMFDVVSGTGRVGF</sequence>
<evidence type="ECO:0000313" key="3">
    <source>
        <dbReference type="EMBL" id="VAW78609.1"/>
    </source>
</evidence>
<evidence type="ECO:0000256" key="1">
    <source>
        <dbReference type="ARBA" id="ARBA00023172"/>
    </source>
</evidence>
<gene>
    <name evidence="3" type="ORF">MNBD_GAMMA12-3168</name>
</gene>
<protein>
    <recommendedName>
        <fullName evidence="2">Tyr recombinase domain-containing protein</fullName>
    </recommendedName>
</protein>
<dbReference type="GO" id="GO:0003677">
    <property type="term" value="F:DNA binding"/>
    <property type="evidence" value="ECO:0007669"/>
    <property type="project" value="InterPro"/>
</dbReference>
<dbReference type="InterPro" id="IPR002104">
    <property type="entry name" value="Integrase_catalytic"/>
</dbReference>
<accession>A0A3B0YWI0</accession>
<name>A0A3B0YWI0_9ZZZZ</name>
<organism evidence="3">
    <name type="scientific">hydrothermal vent metagenome</name>
    <dbReference type="NCBI Taxonomy" id="652676"/>
    <lineage>
        <taxon>unclassified sequences</taxon>
        <taxon>metagenomes</taxon>
        <taxon>ecological metagenomes</taxon>
    </lineage>
</organism>
<dbReference type="EMBL" id="UOFL01000159">
    <property type="protein sequence ID" value="VAW78609.1"/>
    <property type="molecule type" value="Genomic_DNA"/>
</dbReference>
<keyword evidence="1" id="KW-0233">DNA recombination</keyword>
<proteinExistence type="predicted"/>
<dbReference type="AlphaFoldDB" id="A0A3B0YWI0"/>
<feature type="domain" description="Tyr recombinase" evidence="2">
    <location>
        <begin position="8"/>
        <end position="209"/>
    </location>
</feature>
<dbReference type="GO" id="GO:0006310">
    <property type="term" value="P:DNA recombination"/>
    <property type="evidence" value="ECO:0007669"/>
    <property type="project" value="UniProtKB-KW"/>
</dbReference>
<dbReference type="SUPFAM" id="SSF56349">
    <property type="entry name" value="DNA breaking-rejoining enzymes"/>
    <property type="match status" value="1"/>
</dbReference>
<reference evidence="3" key="1">
    <citation type="submission" date="2018-06" db="EMBL/GenBank/DDBJ databases">
        <authorList>
            <person name="Zhirakovskaya E."/>
        </authorList>
    </citation>
    <scope>NUCLEOTIDE SEQUENCE</scope>
</reference>
<dbReference type="Gene3D" id="1.10.443.10">
    <property type="entry name" value="Intergrase catalytic core"/>
    <property type="match status" value="1"/>
</dbReference>
<dbReference type="GO" id="GO:0015074">
    <property type="term" value="P:DNA integration"/>
    <property type="evidence" value="ECO:0007669"/>
    <property type="project" value="InterPro"/>
</dbReference>
<evidence type="ECO:0000259" key="2">
    <source>
        <dbReference type="PROSITE" id="PS51898"/>
    </source>
</evidence>